<protein>
    <submittedName>
        <fullName evidence="2">Uncharacterized protein</fullName>
    </submittedName>
</protein>
<dbReference type="PANTHER" id="PTHR35455">
    <property type="entry name" value="UNNAMED PRODUCT"/>
    <property type="match status" value="1"/>
</dbReference>
<name>A0A7S0XCJ1_9CHLO</name>
<reference evidence="2" key="1">
    <citation type="submission" date="2021-01" db="EMBL/GenBank/DDBJ databases">
        <authorList>
            <person name="Corre E."/>
            <person name="Pelletier E."/>
            <person name="Niang G."/>
            <person name="Scheremetjew M."/>
            <person name="Finn R."/>
            <person name="Kale V."/>
            <person name="Holt S."/>
            <person name="Cochrane G."/>
            <person name="Meng A."/>
            <person name="Brown T."/>
            <person name="Cohen L."/>
        </authorList>
    </citation>
    <scope>NUCLEOTIDE SEQUENCE</scope>
    <source>
        <strain evidence="2">SL-175</strain>
    </source>
</reference>
<dbReference type="InterPro" id="IPR031985">
    <property type="entry name" value="DUF4787"/>
</dbReference>
<feature type="transmembrane region" description="Helical" evidence="1">
    <location>
        <begin position="6"/>
        <end position="25"/>
    </location>
</feature>
<dbReference type="Pfam" id="PF16029">
    <property type="entry name" value="DUF4787"/>
    <property type="match status" value="1"/>
</dbReference>
<keyword evidence="1" id="KW-1133">Transmembrane helix</keyword>
<sequence length="135" mass="15032">MAVRGGVVRTSSVAAGMLAMMILFVHVEQAEGKGNNGKNRRNQSLDREVKARRGECEMETRDHDACNASIIDLENCLLRCISHSCYDVVYGGDALEDGEVDIVRGRTFRSCARNELRNIKVAEVEKMNLEKKAVM</sequence>
<dbReference type="AlphaFoldDB" id="A0A7S0XCJ1"/>
<gene>
    <name evidence="2" type="ORF">MANT1106_LOCUS16408</name>
</gene>
<organism evidence="2">
    <name type="scientific">Mantoniella antarctica</name>
    <dbReference type="NCBI Taxonomy" id="81844"/>
    <lineage>
        <taxon>Eukaryota</taxon>
        <taxon>Viridiplantae</taxon>
        <taxon>Chlorophyta</taxon>
        <taxon>Mamiellophyceae</taxon>
        <taxon>Mamiellales</taxon>
        <taxon>Mamiellaceae</taxon>
        <taxon>Mantoniella</taxon>
    </lineage>
</organism>
<evidence type="ECO:0000256" key="1">
    <source>
        <dbReference type="SAM" id="Phobius"/>
    </source>
</evidence>
<dbReference type="PANTHER" id="PTHR35455:SF1">
    <property type="entry name" value="AGAP005842-PA"/>
    <property type="match status" value="1"/>
</dbReference>
<keyword evidence="1" id="KW-0812">Transmembrane</keyword>
<accession>A0A7S0XCJ1</accession>
<keyword evidence="1" id="KW-0472">Membrane</keyword>
<proteinExistence type="predicted"/>
<dbReference type="EMBL" id="HBFC01027193">
    <property type="protein sequence ID" value="CAD8714692.1"/>
    <property type="molecule type" value="Transcribed_RNA"/>
</dbReference>
<evidence type="ECO:0000313" key="2">
    <source>
        <dbReference type="EMBL" id="CAD8714692.1"/>
    </source>
</evidence>